<reference evidence="2 3" key="1">
    <citation type="journal article" date="2024" name="Nat. Commun.">
        <title>Phylogenomics reveals the evolutionary origins of lichenization in chlorophyte algae.</title>
        <authorList>
            <person name="Puginier C."/>
            <person name="Libourel C."/>
            <person name="Otte J."/>
            <person name="Skaloud P."/>
            <person name="Haon M."/>
            <person name="Grisel S."/>
            <person name="Petersen M."/>
            <person name="Berrin J.G."/>
            <person name="Delaux P.M."/>
            <person name="Dal Grande F."/>
            <person name="Keller J."/>
        </authorList>
    </citation>
    <scope>NUCLEOTIDE SEQUENCE [LARGE SCALE GENOMIC DNA]</scope>
    <source>
        <strain evidence="2 3">SAG 2036</strain>
    </source>
</reference>
<evidence type="ECO:0000256" key="1">
    <source>
        <dbReference type="SAM" id="MobiDB-lite"/>
    </source>
</evidence>
<evidence type="ECO:0000313" key="3">
    <source>
        <dbReference type="Proteomes" id="UP001465755"/>
    </source>
</evidence>
<feature type="region of interest" description="Disordered" evidence="1">
    <location>
        <begin position="245"/>
        <end position="283"/>
    </location>
</feature>
<protein>
    <submittedName>
        <fullName evidence="2">Uncharacterized protein</fullName>
    </submittedName>
</protein>
<feature type="region of interest" description="Disordered" evidence="1">
    <location>
        <begin position="304"/>
        <end position="325"/>
    </location>
</feature>
<organism evidence="2 3">
    <name type="scientific">Symbiochloris irregularis</name>
    <dbReference type="NCBI Taxonomy" id="706552"/>
    <lineage>
        <taxon>Eukaryota</taxon>
        <taxon>Viridiplantae</taxon>
        <taxon>Chlorophyta</taxon>
        <taxon>core chlorophytes</taxon>
        <taxon>Trebouxiophyceae</taxon>
        <taxon>Trebouxiales</taxon>
        <taxon>Trebouxiaceae</taxon>
        <taxon>Symbiochloris</taxon>
    </lineage>
</organism>
<proteinExistence type="predicted"/>
<dbReference type="Proteomes" id="UP001465755">
    <property type="component" value="Unassembled WGS sequence"/>
</dbReference>
<feature type="compositionally biased region" description="Polar residues" evidence="1">
    <location>
        <begin position="1"/>
        <end position="15"/>
    </location>
</feature>
<comment type="caution">
    <text evidence="2">The sequence shown here is derived from an EMBL/GenBank/DDBJ whole genome shotgun (WGS) entry which is preliminary data.</text>
</comment>
<sequence length="398" mass="43582">MATEGPDQSRQSLSQLPGFFSPSNWDRALQGVLDDLDPLRAHVSGTKTDDSLLCKGSVQAKRPKLLQTAPGAAEAIKAATFGLDLTKQDRPNHAEDLAAQRASPESCSPGPDTGSDTDGIAPRWQRRGPLTLEEALAVQHLRLNEAAEACGLRPTAFKKKCRALGIQKHNYRQLQSLQKAQQRIKEASEGYDCDSQTAKASLNFLRKAETTVEVTIDPETGQDKVIFEARALTSNDTFKRVRQATYKHQSRINSEEHKEWEQEQGARSGSNPAKKAAQAPAPAPLELHEPAESLPDTCTLRQEDHGATMQPSPQSPMQPALDAGRDCTAPASQIRASSIDYDHDDNPTLPPQVYYYDTVWTLAANITAFCNHGTKHEVTQLKPVESMQALMVMPLTVS</sequence>
<accession>A0AAW1NMT7</accession>
<feature type="region of interest" description="Disordered" evidence="1">
    <location>
        <begin position="95"/>
        <end position="123"/>
    </location>
</feature>
<feature type="region of interest" description="Disordered" evidence="1">
    <location>
        <begin position="1"/>
        <end position="21"/>
    </location>
</feature>
<evidence type="ECO:0000313" key="2">
    <source>
        <dbReference type="EMBL" id="KAK9792033.1"/>
    </source>
</evidence>
<name>A0AAW1NMT7_9CHLO</name>
<dbReference type="EMBL" id="JALJOQ010000169">
    <property type="protein sequence ID" value="KAK9792033.1"/>
    <property type="molecule type" value="Genomic_DNA"/>
</dbReference>
<keyword evidence="3" id="KW-1185">Reference proteome</keyword>
<feature type="compositionally biased region" description="Low complexity" evidence="1">
    <location>
        <begin position="309"/>
        <end position="319"/>
    </location>
</feature>
<gene>
    <name evidence="2" type="ORF">WJX73_007826</name>
</gene>
<dbReference type="AlphaFoldDB" id="A0AAW1NMT7"/>